<keyword evidence="1" id="KW-0732">Signal</keyword>
<dbReference type="EMBL" id="JAHLFW010000055">
    <property type="protein sequence ID" value="MBU3837892.1"/>
    <property type="molecule type" value="Genomic_DNA"/>
</dbReference>
<evidence type="ECO:0000313" key="3">
    <source>
        <dbReference type="EMBL" id="MBU3837892.1"/>
    </source>
</evidence>
<feature type="domain" description="BACON" evidence="2">
    <location>
        <begin position="60"/>
        <end position="121"/>
    </location>
</feature>
<dbReference type="Proteomes" id="UP000783796">
    <property type="component" value="Unassembled WGS sequence"/>
</dbReference>
<reference evidence="3" key="2">
    <citation type="submission" date="2021-04" db="EMBL/GenBank/DDBJ databases">
        <authorList>
            <person name="Gilroy R."/>
        </authorList>
    </citation>
    <scope>NUCLEOTIDE SEQUENCE</scope>
    <source>
        <strain evidence="3">G4-2901</strain>
    </source>
</reference>
<evidence type="ECO:0000313" key="4">
    <source>
        <dbReference type="Proteomes" id="UP000783796"/>
    </source>
</evidence>
<protein>
    <submittedName>
        <fullName evidence="3">BACON domain-containing protein</fullName>
    </submittedName>
</protein>
<dbReference type="Pfam" id="PF13004">
    <property type="entry name" value="BACON"/>
    <property type="match status" value="1"/>
</dbReference>
<evidence type="ECO:0000256" key="1">
    <source>
        <dbReference type="SAM" id="SignalP"/>
    </source>
</evidence>
<dbReference type="CDD" id="cd14948">
    <property type="entry name" value="BACON"/>
    <property type="match status" value="1"/>
</dbReference>
<feature type="signal peptide" evidence="1">
    <location>
        <begin position="1"/>
        <end position="25"/>
    </location>
</feature>
<gene>
    <name evidence="3" type="ORF">H9777_06190</name>
</gene>
<feature type="chain" id="PRO_5037417636" evidence="1">
    <location>
        <begin position="26"/>
        <end position="503"/>
    </location>
</feature>
<reference evidence="3" key="1">
    <citation type="journal article" date="2021" name="PeerJ">
        <title>Extensive microbial diversity within the chicken gut microbiome revealed by metagenomics and culture.</title>
        <authorList>
            <person name="Gilroy R."/>
            <person name="Ravi A."/>
            <person name="Getino M."/>
            <person name="Pursley I."/>
            <person name="Horton D.L."/>
            <person name="Alikhan N.F."/>
            <person name="Baker D."/>
            <person name="Gharbi K."/>
            <person name="Hall N."/>
            <person name="Watson M."/>
            <person name="Adriaenssens E.M."/>
            <person name="Foster-Nyarko E."/>
            <person name="Jarju S."/>
            <person name="Secka A."/>
            <person name="Antonio M."/>
            <person name="Oren A."/>
            <person name="Chaudhuri R.R."/>
            <person name="La Ragione R."/>
            <person name="Hildebrand F."/>
            <person name="Pallen M.J."/>
        </authorList>
    </citation>
    <scope>NUCLEOTIDE SEQUENCE</scope>
    <source>
        <strain evidence="3">G4-2901</strain>
    </source>
</reference>
<dbReference type="PROSITE" id="PS51257">
    <property type="entry name" value="PROKAR_LIPOPROTEIN"/>
    <property type="match status" value="1"/>
</dbReference>
<organism evidence="3 4">
    <name type="scientific">Candidatus Phocaeicola faecigallinarum</name>
    <dbReference type="NCBI Taxonomy" id="2838732"/>
    <lineage>
        <taxon>Bacteria</taxon>
        <taxon>Pseudomonadati</taxon>
        <taxon>Bacteroidota</taxon>
        <taxon>Bacteroidia</taxon>
        <taxon>Bacteroidales</taxon>
        <taxon>Bacteroidaceae</taxon>
        <taxon>Phocaeicola</taxon>
    </lineage>
</organism>
<name>A0A948TBC2_9BACT</name>
<dbReference type="AlphaFoldDB" id="A0A948TBC2"/>
<dbReference type="InterPro" id="IPR013783">
    <property type="entry name" value="Ig-like_fold"/>
</dbReference>
<accession>A0A948TBC2</accession>
<dbReference type="Gene3D" id="2.60.40.10">
    <property type="entry name" value="Immunoglobulins"/>
    <property type="match status" value="1"/>
</dbReference>
<proteinExistence type="predicted"/>
<evidence type="ECO:0000259" key="2">
    <source>
        <dbReference type="Pfam" id="PF13004"/>
    </source>
</evidence>
<comment type="caution">
    <text evidence="3">The sequence shown here is derived from an EMBL/GenBank/DDBJ whole genome shotgun (WGS) entry which is preliminary data.</text>
</comment>
<dbReference type="InterPro" id="IPR024361">
    <property type="entry name" value="BACON"/>
</dbReference>
<sequence>MKLINKLFTLALCLMITLLCSCSKEEDNVARAVLSSTSSLNFPAQKPTEKMITVYSDAEWFMEELPEWITVTPTTGSGTTEVTISVSENMRDGSIDNPRNATVVFRGRTLASRAEVKVTQEGDIYRDCKEYSVSDAVSLEDGTVVIVPNAYVSAVTSSGGMITDTDAANNIYIETSENIKVGDEVYIMGTKESDTYKLSSIICDNVTVLSENNEINYAQAVDITDKIDSFTSDKREYITLRGVLLNNVITIDGAVNSVSLIDVPEENDLSSLNGHYVIIKGYYAGTAAPTVRIVLESVVDDGVSEVIFFSEDFEWLKPWAENSGAGQTVENDGSGSAPQIYSAKNPEGQLASEALLARGYGLEQIPGNAIYLQDCYLKFGKTDYQAGLTLPSIDNIPENSKLKLSFDWAPMVGGTRKFDPVNIIVSITNGSDVTELEPIGHSFVDTVDKLEWLHAEIFIEGIEITKDTRISIKSDGWGDNKDTTGSSVYKRWFIDNIKLVQVR</sequence>